<feature type="region of interest" description="Disordered" evidence="1">
    <location>
        <begin position="1"/>
        <end position="65"/>
    </location>
</feature>
<dbReference type="Proteomes" id="UP000008144">
    <property type="component" value="Chromosome 10"/>
</dbReference>
<evidence type="ECO:0000313" key="2">
    <source>
        <dbReference type="Ensembl" id="ENSCINP00000025311.2"/>
    </source>
</evidence>
<protein>
    <submittedName>
        <fullName evidence="2">Uncharacterized protein</fullName>
    </submittedName>
</protein>
<sequence length="136" mass="14859">MLTRGSRGRVLRGQKVFSGRVTKPAVRKPSLPSHDTISKAIQPPAPPTPSVNPMPPPPAPPTERAFGSFAAQYLDLKTVKKDLVEIREKVNALILCVAKAEAIAASVREDQEEEQEQNNGSKEKELVIVTKQEPNN</sequence>
<reference evidence="3" key="1">
    <citation type="journal article" date="2002" name="Science">
        <title>The draft genome of Ciona intestinalis: insights into chordate and vertebrate origins.</title>
        <authorList>
            <person name="Dehal P."/>
            <person name="Satou Y."/>
            <person name="Campbell R.K."/>
            <person name="Chapman J."/>
            <person name="Degnan B."/>
            <person name="De Tomaso A."/>
            <person name="Davidson B."/>
            <person name="Di Gregorio A."/>
            <person name="Gelpke M."/>
            <person name="Goodstein D.M."/>
            <person name="Harafuji N."/>
            <person name="Hastings K.E."/>
            <person name="Ho I."/>
            <person name="Hotta K."/>
            <person name="Huang W."/>
            <person name="Kawashima T."/>
            <person name="Lemaire P."/>
            <person name="Martinez D."/>
            <person name="Meinertzhagen I.A."/>
            <person name="Necula S."/>
            <person name="Nonaka M."/>
            <person name="Putnam N."/>
            <person name="Rash S."/>
            <person name="Saiga H."/>
            <person name="Satake M."/>
            <person name="Terry A."/>
            <person name="Yamada L."/>
            <person name="Wang H.G."/>
            <person name="Awazu S."/>
            <person name="Azumi K."/>
            <person name="Boore J."/>
            <person name="Branno M."/>
            <person name="Chin-Bow S."/>
            <person name="DeSantis R."/>
            <person name="Doyle S."/>
            <person name="Francino P."/>
            <person name="Keys D.N."/>
            <person name="Haga S."/>
            <person name="Hayashi H."/>
            <person name="Hino K."/>
            <person name="Imai K.S."/>
            <person name="Inaba K."/>
            <person name="Kano S."/>
            <person name="Kobayashi K."/>
            <person name="Kobayashi M."/>
            <person name="Lee B.I."/>
            <person name="Makabe K.W."/>
            <person name="Manohar C."/>
            <person name="Matassi G."/>
            <person name="Medina M."/>
            <person name="Mochizuki Y."/>
            <person name="Mount S."/>
            <person name="Morishita T."/>
            <person name="Miura S."/>
            <person name="Nakayama A."/>
            <person name="Nishizaka S."/>
            <person name="Nomoto H."/>
            <person name="Ohta F."/>
            <person name="Oishi K."/>
            <person name="Rigoutsos I."/>
            <person name="Sano M."/>
            <person name="Sasaki A."/>
            <person name="Sasakura Y."/>
            <person name="Shoguchi E."/>
            <person name="Shin-i T."/>
            <person name="Spagnuolo A."/>
            <person name="Stainier D."/>
            <person name="Suzuki M.M."/>
            <person name="Tassy O."/>
            <person name="Takatori N."/>
            <person name="Tokuoka M."/>
            <person name="Yagi K."/>
            <person name="Yoshizaki F."/>
            <person name="Wada S."/>
            <person name="Zhang C."/>
            <person name="Hyatt P.D."/>
            <person name="Larimer F."/>
            <person name="Detter C."/>
            <person name="Doggett N."/>
            <person name="Glavina T."/>
            <person name="Hawkins T."/>
            <person name="Richardson P."/>
            <person name="Lucas S."/>
            <person name="Kohara Y."/>
            <person name="Levine M."/>
            <person name="Satoh N."/>
            <person name="Rokhsar D.S."/>
        </authorList>
    </citation>
    <scope>NUCLEOTIDE SEQUENCE [LARGE SCALE GENOMIC DNA]</scope>
</reference>
<organism evidence="2 3">
    <name type="scientific">Ciona intestinalis</name>
    <name type="common">Transparent sea squirt</name>
    <name type="synonym">Ascidia intestinalis</name>
    <dbReference type="NCBI Taxonomy" id="7719"/>
    <lineage>
        <taxon>Eukaryota</taxon>
        <taxon>Metazoa</taxon>
        <taxon>Chordata</taxon>
        <taxon>Tunicata</taxon>
        <taxon>Ascidiacea</taxon>
        <taxon>Phlebobranchia</taxon>
        <taxon>Cionidae</taxon>
        <taxon>Ciona</taxon>
    </lineage>
</organism>
<feature type="compositionally biased region" description="Basic residues" evidence="1">
    <location>
        <begin position="1"/>
        <end position="12"/>
    </location>
</feature>
<keyword evidence="3" id="KW-1185">Reference proteome</keyword>
<feature type="compositionally biased region" description="Pro residues" evidence="1">
    <location>
        <begin position="43"/>
        <end position="61"/>
    </location>
</feature>
<dbReference type="HOGENOM" id="CLU_1874709_0_0_1"/>
<evidence type="ECO:0000313" key="3">
    <source>
        <dbReference type="Proteomes" id="UP000008144"/>
    </source>
</evidence>
<reference evidence="2" key="4">
    <citation type="submission" date="2025-09" db="UniProtKB">
        <authorList>
            <consortium name="Ensembl"/>
        </authorList>
    </citation>
    <scope>IDENTIFICATION</scope>
</reference>
<dbReference type="Ensembl" id="ENSCINT00000025557.2">
    <property type="protein sequence ID" value="ENSCINP00000025311.2"/>
    <property type="gene ID" value="ENSCING00000013893.2"/>
</dbReference>
<dbReference type="InParanoid" id="F6Q1D6"/>
<reference evidence="2" key="3">
    <citation type="submission" date="2025-08" db="UniProtKB">
        <authorList>
            <consortium name="Ensembl"/>
        </authorList>
    </citation>
    <scope>IDENTIFICATION</scope>
</reference>
<dbReference type="AlphaFoldDB" id="F6Q1D6"/>
<reference evidence="2" key="2">
    <citation type="journal article" date="2008" name="Genome Biol.">
        <title>Improved genome assembly and evidence-based global gene model set for the chordate Ciona intestinalis: new insight into intron and operon populations.</title>
        <authorList>
            <person name="Satou Y."/>
            <person name="Mineta K."/>
            <person name="Ogasawara M."/>
            <person name="Sasakura Y."/>
            <person name="Shoguchi E."/>
            <person name="Ueno K."/>
            <person name="Yamada L."/>
            <person name="Matsumoto J."/>
            <person name="Wasserscheid J."/>
            <person name="Dewar K."/>
            <person name="Wiley G.B."/>
            <person name="Macmil S.L."/>
            <person name="Roe B.A."/>
            <person name="Zeller R.W."/>
            <person name="Hastings K.E."/>
            <person name="Lemaire P."/>
            <person name="Lindquist E."/>
            <person name="Endo T."/>
            <person name="Hotta K."/>
            <person name="Inaba K."/>
        </authorList>
    </citation>
    <scope>NUCLEOTIDE SEQUENCE [LARGE SCALE GENOMIC DNA]</scope>
    <source>
        <strain evidence="2">wild type</strain>
    </source>
</reference>
<evidence type="ECO:0000256" key="1">
    <source>
        <dbReference type="SAM" id="MobiDB-lite"/>
    </source>
</evidence>
<dbReference type="EMBL" id="EAAA01000623">
    <property type="status" value="NOT_ANNOTATED_CDS"/>
    <property type="molecule type" value="Genomic_DNA"/>
</dbReference>
<name>F6Q1D6_CIOIN</name>
<accession>F6Q1D6</accession>
<feature type="region of interest" description="Disordered" evidence="1">
    <location>
        <begin position="108"/>
        <end position="136"/>
    </location>
</feature>
<proteinExistence type="predicted"/>